<dbReference type="AlphaFoldDB" id="A0A1F5KKE1"/>
<dbReference type="PIRSF" id="PIRSF004486">
    <property type="entry name" value="MraW"/>
    <property type="match status" value="1"/>
</dbReference>
<protein>
    <recommendedName>
        <fullName evidence="6">Ribosomal RNA small subunit methyltransferase H</fullName>
        <ecNumber evidence="6">2.1.1.199</ecNumber>
    </recommendedName>
    <alternativeName>
        <fullName evidence="6">16S rRNA m(4)C1402 methyltransferase</fullName>
    </alternativeName>
    <alternativeName>
        <fullName evidence="6">rRNA (cytosine-N(4)-)-methyltransferase RsmH</fullName>
    </alternativeName>
</protein>
<feature type="binding site" evidence="6">
    <location>
        <position position="79"/>
    </location>
    <ligand>
        <name>S-adenosyl-L-methionine</name>
        <dbReference type="ChEBI" id="CHEBI:59789"/>
    </ligand>
</feature>
<dbReference type="GO" id="GO:0071424">
    <property type="term" value="F:rRNA (cytosine-N4-)-methyltransferase activity"/>
    <property type="evidence" value="ECO:0007669"/>
    <property type="project" value="UniProtKB-UniRule"/>
</dbReference>
<dbReference type="InterPro" id="IPR029063">
    <property type="entry name" value="SAM-dependent_MTases_sf"/>
</dbReference>
<dbReference type="HAMAP" id="MF_01007">
    <property type="entry name" value="16SrRNA_methyltr_H"/>
    <property type="match status" value="1"/>
</dbReference>
<dbReference type="InterPro" id="IPR002903">
    <property type="entry name" value="RsmH"/>
</dbReference>
<comment type="catalytic activity">
    <reaction evidence="6">
        <text>cytidine(1402) in 16S rRNA + S-adenosyl-L-methionine = N(4)-methylcytidine(1402) in 16S rRNA + S-adenosyl-L-homocysteine + H(+)</text>
        <dbReference type="Rhea" id="RHEA:42928"/>
        <dbReference type="Rhea" id="RHEA-COMP:10286"/>
        <dbReference type="Rhea" id="RHEA-COMP:10287"/>
        <dbReference type="ChEBI" id="CHEBI:15378"/>
        <dbReference type="ChEBI" id="CHEBI:57856"/>
        <dbReference type="ChEBI" id="CHEBI:59789"/>
        <dbReference type="ChEBI" id="CHEBI:74506"/>
        <dbReference type="ChEBI" id="CHEBI:82748"/>
        <dbReference type="EC" id="2.1.1.199"/>
    </reaction>
</comment>
<evidence type="ECO:0000256" key="1">
    <source>
        <dbReference type="ARBA" id="ARBA00010396"/>
    </source>
</evidence>
<evidence type="ECO:0000256" key="3">
    <source>
        <dbReference type="ARBA" id="ARBA00022603"/>
    </source>
</evidence>
<dbReference type="SUPFAM" id="SSF81799">
    <property type="entry name" value="Putative methyltransferase TM0872, insert domain"/>
    <property type="match status" value="1"/>
</dbReference>
<feature type="binding site" evidence="6">
    <location>
        <position position="96"/>
    </location>
    <ligand>
        <name>S-adenosyl-L-methionine</name>
        <dbReference type="ChEBI" id="CHEBI:59789"/>
    </ligand>
</feature>
<dbReference type="SUPFAM" id="SSF53335">
    <property type="entry name" value="S-adenosyl-L-methionine-dependent methyltransferases"/>
    <property type="match status" value="1"/>
</dbReference>
<dbReference type="EC" id="2.1.1.199" evidence="6"/>
<comment type="similarity">
    <text evidence="1 6">Belongs to the methyltransferase superfamily. RsmH family.</text>
</comment>
<keyword evidence="3 6" id="KW-0489">Methyltransferase</keyword>
<comment type="subcellular location">
    <subcellularLocation>
        <location evidence="6">Cytoplasm</location>
    </subcellularLocation>
</comment>
<dbReference type="PANTHER" id="PTHR11265">
    <property type="entry name" value="S-ADENOSYL-METHYLTRANSFERASE MRAW"/>
    <property type="match status" value="1"/>
</dbReference>
<evidence type="ECO:0000256" key="6">
    <source>
        <dbReference type="HAMAP-Rule" id="MF_01007"/>
    </source>
</evidence>
<dbReference type="GO" id="GO:0070475">
    <property type="term" value="P:rRNA base methylation"/>
    <property type="evidence" value="ECO:0007669"/>
    <property type="project" value="UniProtKB-UniRule"/>
</dbReference>
<dbReference type="Pfam" id="PF01795">
    <property type="entry name" value="Methyltransf_5"/>
    <property type="match status" value="1"/>
</dbReference>
<accession>A0A1F5KKE1</accession>
<evidence type="ECO:0000313" key="7">
    <source>
        <dbReference type="EMBL" id="OGE41280.1"/>
    </source>
</evidence>
<feature type="binding site" evidence="6">
    <location>
        <begin position="33"/>
        <end position="35"/>
    </location>
    <ligand>
        <name>S-adenosyl-L-methionine</name>
        <dbReference type="ChEBI" id="CHEBI:59789"/>
    </ligand>
</feature>
<evidence type="ECO:0000256" key="5">
    <source>
        <dbReference type="ARBA" id="ARBA00022691"/>
    </source>
</evidence>
<dbReference type="GO" id="GO:0005737">
    <property type="term" value="C:cytoplasm"/>
    <property type="evidence" value="ECO:0007669"/>
    <property type="project" value="UniProtKB-SubCell"/>
</dbReference>
<dbReference type="EMBL" id="MFDD01000002">
    <property type="protein sequence ID" value="OGE41280.1"/>
    <property type="molecule type" value="Genomic_DNA"/>
</dbReference>
<keyword evidence="5 6" id="KW-0949">S-adenosyl-L-methionine</keyword>
<evidence type="ECO:0000256" key="2">
    <source>
        <dbReference type="ARBA" id="ARBA00022552"/>
    </source>
</evidence>
<dbReference type="Gene3D" id="3.40.50.150">
    <property type="entry name" value="Vaccinia Virus protein VP39"/>
    <property type="match status" value="1"/>
</dbReference>
<name>A0A1F5KKE1_9BACT</name>
<keyword evidence="6" id="KW-0963">Cytoplasm</keyword>
<organism evidence="7 8">
    <name type="scientific">Candidatus Daviesbacteria bacterium RIFCSPHIGHO2_02_FULL_43_12</name>
    <dbReference type="NCBI Taxonomy" id="1797776"/>
    <lineage>
        <taxon>Bacteria</taxon>
        <taxon>Candidatus Daviesiibacteriota</taxon>
    </lineage>
</organism>
<dbReference type="Gene3D" id="1.10.150.170">
    <property type="entry name" value="Putative methyltransferase TM0872, insert domain"/>
    <property type="match status" value="1"/>
</dbReference>
<evidence type="ECO:0000313" key="8">
    <source>
        <dbReference type="Proteomes" id="UP000177328"/>
    </source>
</evidence>
<dbReference type="NCBIfam" id="TIGR00006">
    <property type="entry name" value="16S rRNA (cytosine(1402)-N(4))-methyltransferase RsmH"/>
    <property type="match status" value="1"/>
</dbReference>
<feature type="binding site" evidence="6">
    <location>
        <position position="50"/>
    </location>
    <ligand>
        <name>S-adenosyl-L-methionine</name>
        <dbReference type="ChEBI" id="CHEBI:59789"/>
    </ligand>
</feature>
<keyword evidence="2 6" id="KW-0698">rRNA processing</keyword>
<comment type="function">
    <text evidence="6">Specifically methylates the N4 position of cytidine in position 1402 (C1402) of 16S rRNA.</text>
</comment>
<dbReference type="InterPro" id="IPR023397">
    <property type="entry name" value="SAM-dep_MeTrfase_MraW_recog"/>
</dbReference>
<dbReference type="Proteomes" id="UP000177328">
    <property type="component" value="Unassembled WGS sequence"/>
</dbReference>
<comment type="caution">
    <text evidence="7">The sequence shown here is derived from an EMBL/GenBank/DDBJ whole genome shotgun (WGS) entry which is preliminary data.</text>
</comment>
<gene>
    <name evidence="6" type="primary">rsmH</name>
    <name evidence="7" type="ORF">A3D25_02025</name>
</gene>
<proteinExistence type="inferred from homology"/>
<feature type="binding site" evidence="6">
    <location>
        <position position="103"/>
    </location>
    <ligand>
        <name>S-adenosyl-L-methionine</name>
        <dbReference type="ChEBI" id="CHEBI:59789"/>
    </ligand>
</feature>
<dbReference type="PANTHER" id="PTHR11265:SF0">
    <property type="entry name" value="12S RRNA N4-METHYLCYTIDINE METHYLTRANSFERASE"/>
    <property type="match status" value="1"/>
</dbReference>
<reference evidence="7 8" key="1">
    <citation type="journal article" date="2016" name="Nat. Commun.">
        <title>Thousands of microbial genomes shed light on interconnected biogeochemical processes in an aquifer system.</title>
        <authorList>
            <person name="Anantharaman K."/>
            <person name="Brown C.T."/>
            <person name="Hug L.A."/>
            <person name="Sharon I."/>
            <person name="Castelle C.J."/>
            <person name="Probst A.J."/>
            <person name="Thomas B.C."/>
            <person name="Singh A."/>
            <person name="Wilkins M.J."/>
            <person name="Karaoz U."/>
            <person name="Brodie E.L."/>
            <person name="Williams K.H."/>
            <person name="Hubbard S.S."/>
            <person name="Banfield J.F."/>
        </authorList>
    </citation>
    <scope>NUCLEOTIDE SEQUENCE [LARGE SCALE GENOMIC DNA]</scope>
</reference>
<evidence type="ECO:0000256" key="4">
    <source>
        <dbReference type="ARBA" id="ARBA00022679"/>
    </source>
</evidence>
<sequence length="296" mass="32936">MDKVHTSVLLSEAIDALQIEKNKYYVDCTLGDGGYTVEIVRRGGQIFGLDQDTESIKRAKERLGALGLSSKVVIKQGNFAELDNLIDQPVAGFVYDLGVSSNQLEDGERGFSFSRDAPLDMRMDMNLSVRAADLINGLNKGELEKLFATYGEFVNKKALKAIIESRKLKAIETTTELAGIVERAVGRGKDKIHPATLIFQALRIAVNDELNSLRTSLPKAVELLEDGGRIVVVSFHSLEDRIAKESFKEFEKEGKGVVITEKPITPEVAEIMKNPRSRSAKMRIFEKNEKFKKSDR</sequence>
<keyword evidence="4 6" id="KW-0808">Transferase</keyword>